<evidence type="ECO:0000256" key="8">
    <source>
        <dbReference type="ARBA" id="ARBA00023136"/>
    </source>
</evidence>
<feature type="domain" description="AprE-like long alpha-helical hairpin" evidence="11">
    <location>
        <begin position="101"/>
        <end position="289"/>
    </location>
</feature>
<dbReference type="Gene3D" id="2.40.50.100">
    <property type="match status" value="1"/>
</dbReference>
<evidence type="ECO:0000256" key="2">
    <source>
        <dbReference type="ARBA" id="ARBA00009477"/>
    </source>
</evidence>
<reference evidence="14 16" key="1">
    <citation type="submission" date="2017-10" db="EMBL/GenBank/DDBJ databases">
        <title>Genomics of the genus Arcobacter.</title>
        <authorList>
            <person name="Perez-Cataluna A."/>
            <person name="Figueras M.J."/>
        </authorList>
    </citation>
    <scope>NUCLEOTIDE SEQUENCE [LARGE SCALE GENOMIC DNA]</scope>
    <source>
        <strain evidence="14 16">CECT 7835</strain>
    </source>
</reference>
<gene>
    <name evidence="13" type="ORF">ABIV_2406</name>
    <name evidence="14" type="ORF">CRV05_06470</name>
</gene>
<evidence type="ECO:0000256" key="7">
    <source>
        <dbReference type="ARBA" id="ARBA00022989"/>
    </source>
</evidence>
<keyword evidence="4" id="KW-1003">Cell membrane</keyword>
<dbReference type="AlphaFoldDB" id="A0AAX2A6Y9"/>
<dbReference type="EMBL" id="PDKM01000003">
    <property type="protein sequence ID" value="RXK10017.1"/>
    <property type="molecule type" value="Genomic_DNA"/>
</dbReference>
<dbReference type="Gene3D" id="2.40.30.170">
    <property type="match status" value="1"/>
</dbReference>
<organism evidence="14 16">
    <name type="scientific">Halarcobacter bivalviorum</name>
    <dbReference type="NCBI Taxonomy" id="663364"/>
    <lineage>
        <taxon>Bacteria</taxon>
        <taxon>Pseudomonadati</taxon>
        <taxon>Campylobacterota</taxon>
        <taxon>Epsilonproteobacteria</taxon>
        <taxon>Campylobacterales</taxon>
        <taxon>Arcobacteraceae</taxon>
        <taxon>Halarcobacter</taxon>
    </lineage>
</organism>
<dbReference type="Proteomes" id="UP000289193">
    <property type="component" value="Unassembled WGS sequence"/>
</dbReference>
<evidence type="ECO:0000256" key="9">
    <source>
        <dbReference type="SAM" id="Coils"/>
    </source>
</evidence>
<dbReference type="Pfam" id="PF25994">
    <property type="entry name" value="HH_AprE"/>
    <property type="match status" value="1"/>
</dbReference>
<reference evidence="13 15" key="2">
    <citation type="submission" date="2018-07" db="EMBL/GenBank/DDBJ databases">
        <title>Complete genome of the Arcobacter bivalviorum type strain LMG 26154.</title>
        <authorList>
            <person name="Miller W.G."/>
            <person name="Yee E."/>
            <person name="Bono J.L."/>
        </authorList>
    </citation>
    <scope>NUCLEOTIDE SEQUENCE [LARGE SCALE GENOMIC DNA]</scope>
    <source>
        <strain evidence="13 15">LMG 26154</strain>
    </source>
</reference>
<dbReference type="InterPro" id="IPR010129">
    <property type="entry name" value="T1SS_HlyD"/>
</dbReference>
<dbReference type="GO" id="GO:0005886">
    <property type="term" value="C:plasma membrane"/>
    <property type="evidence" value="ECO:0007669"/>
    <property type="project" value="UniProtKB-SubCell"/>
</dbReference>
<evidence type="ECO:0000259" key="12">
    <source>
        <dbReference type="Pfam" id="PF26002"/>
    </source>
</evidence>
<name>A0AAX2A6Y9_9BACT</name>
<evidence type="ECO:0000313" key="13">
    <source>
        <dbReference type="EMBL" id="AXH13380.1"/>
    </source>
</evidence>
<dbReference type="InterPro" id="IPR006144">
    <property type="entry name" value="Secretion_HlyD_CS"/>
</dbReference>
<protein>
    <submittedName>
        <fullName evidence="14">Secretion protein HylD</fullName>
    </submittedName>
    <submittedName>
        <fullName evidence="13">Type I secretion system membrane fusion protein, HlyD family</fullName>
    </submittedName>
</protein>
<sequence length="447" mass="50860">MNSNNDVRFVHNLYGQSNERPKFSVDFLFMFIVVFLIVLIIWASFAEIDELAKGEGKVIPSSKIQTIQSLDGGLIEEILVKSGEEVKKGQALIKIDTTRFQASLEESQESYNQWLAMRERLQVESNINLDKEVPELKFSDEVKKIAKDYIESENVLFKNRIKELKSSVNVLDSQKRQKKQELKEIEEEIRQLDTKIKLVKIQRNTIKKLVQTGIKSKVDLITIEKEYQQFIGDLKAAELSIPRTNYAITEIENKREEKITQFKTAASKELQRIEVEINKAQARLVSETDKVDKTVIKSSVDGIVKEIYMNTLGGVVQSGMNLLDIIPSSDNLLIEAKIDPKDIAFINPLQKAIVKVSAYDFTIYGGLEGQIVEISADSIIDKDSKDAKSYYKVIIKTEKNYLEKNGVKLPIIPGMIATVDIITGKKTIMDYILKPILKIKQNSLHEK</sequence>
<evidence type="ECO:0000313" key="16">
    <source>
        <dbReference type="Proteomes" id="UP000289193"/>
    </source>
</evidence>
<dbReference type="Gene3D" id="1.10.287.470">
    <property type="entry name" value="Helix hairpin bin"/>
    <property type="match status" value="1"/>
</dbReference>
<dbReference type="PANTHER" id="PTHR30386:SF26">
    <property type="entry name" value="TRANSPORT PROTEIN COMB"/>
    <property type="match status" value="1"/>
</dbReference>
<keyword evidence="8 10" id="KW-0472">Membrane</keyword>
<dbReference type="EMBL" id="CP031217">
    <property type="protein sequence ID" value="AXH13380.1"/>
    <property type="molecule type" value="Genomic_DNA"/>
</dbReference>
<dbReference type="Proteomes" id="UP000253850">
    <property type="component" value="Chromosome"/>
</dbReference>
<feature type="coiled-coil region" evidence="9">
    <location>
        <begin position="263"/>
        <end position="290"/>
    </location>
</feature>
<evidence type="ECO:0000313" key="15">
    <source>
        <dbReference type="Proteomes" id="UP000253850"/>
    </source>
</evidence>
<dbReference type="GO" id="GO:0009306">
    <property type="term" value="P:protein secretion"/>
    <property type="evidence" value="ECO:0007669"/>
    <property type="project" value="InterPro"/>
</dbReference>
<evidence type="ECO:0000256" key="1">
    <source>
        <dbReference type="ARBA" id="ARBA00004377"/>
    </source>
</evidence>
<keyword evidence="7 10" id="KW-1133">Transmembrane helix</keyword>
<dbReference type="PROSITE" id="PS00543">
    <property type="entry name" value="HLYD_FAMILY"/>
    <property type="match status" value="1"/>
</dbReference>
<dbReference type="Pfam" id="PF26002">
    <property type="entry name" value="Beta-barrel_AprE"/>
    <property type="match status" value="1"/>
</dbReference>
<dbReference type="SUPFAM" id="SSF111369">
    <property type="entry name" value="HlyD-like secretion proteins"/>
    <property type="match status" value="1"/>
</dbReference>
<evidence type="ECO:0000256" key="4">
    <source>
        <dbReference type="ARBA" id="ARBA00022475"/>
    </source>
</evidence>
<proteinExistence type="inferred from homology"/>
<comment type="subcellular location">
    <subcellularLocation>
        <location evidence="1">Cell inner membrane</location>
        <topology evidence="1">Single-pass membrane protein</topology>
    </subcellularLocation>
</comment>
<dbReference type="PRINTS" id="PR01490">
    <property type="entry name" value="RTXTOXIND"/>
</dbReference>
<dbReference type="PANTHER" id="PTHR30386">
    <property type="entry name" value="MEMBRANE FUSION SUBUNIT OF EMRAB-TOLC MULTIDRUG EFFLUX PUMP"/>
    <property type="match status" value="1"/>
</dbReference>
<dbReference type="NCBIfam" id="TIGR01843">
    <property type="entry name" value="type_I_hlyD"/>
    <property type="match status" value="1"/>
</dbReference>
<dbReference type="InterPro" id="IPR058781">
    <property type="entry name" value="HH_AprE-like"/>
</dbReference>
<dbReference type="RefSeq" id="WP_114840166.1">
    <property type="nucleotide sequence ID" value="NZ_CP031217.1"/>
</dbReference>
<evidence type="ECO:0000259" key="11">
    <source>
        <dbReference type="Pfam" id="PF25994"/>
    </source>
</evidence>
<keyword evidence="6 10" id="KW-0812">Transmembrane</keyword>
<evidence type="ECO:0000313" key="14">
    <source>
        <dbReference type="EMBL" id="RXK10017.1"/>
    </source>
</evidence>
<keyword evidence="5" id="KW-0997">Cell inner membrane</keyword>
<dbReference type="InterPro" id="IPR058982">
    <property type="entry name" value="Beta-barrel_AprE"/>
</dbReference>
<feature type="coiled-coil region" evidence="9">
    <location>
        <begin position="161"/>
        <end position="202"/>
    </location>
</feature>
<keyword evidence="9" id="KW-0175">Coiled coil</keyword>
<keyword evidence="3" id="KW-0813">Transport</keyword>
<evidence type="ECO:0000256" key="6">
    <source>
        <dbReference type="ARBA" id="ARBA00022692"/>
    </source>
</evidence>
<evidence type="ECO:0000256" key="10">
    <source>
        <dbReference type="SAM" id="Phobius"/>
    </source>
</evidence>
<accession>A0AAX2A6Y9</accession>
<feature type="domain" description="AprE-like beta-barrel" evidence="12">
    <location>
        <begin position="332"/>
        <end position="424"/>
    </location>
</feature>
<keyword evidence="16" id="KW-1185">Reference proteome</keyword>
<dbReference type="KEGG" id="hbv:ABIV_2406"/>
<evidence type="ECO:0000256" key="5">
    <source>
        <dbReference type="ARBA" id="ARBA00022519"/>
    </source>
</evidence>
<dbReference type="InterPro" id="IPR050739">
    <property type="entry name" value="MFP"/>
</dbReference>
<comment type="similarity">
    <text evidence="2">Belongs to the membrane fusion protein (MFP) (TC 8.A.1) family.</text>
</comment>
<evidence type="ECO:0000256" key="3">
    <source>
        <dbReference type="ARBA" id="ARBA00022448"/>
    </source>
</evidence>
<feature type="transmembrane region" description="Helical" evidence="10">
    <location>
        <begin position="27"/>
        <end position="45"/>
    </location>
</feature>